<dbReference type="Proteomes" id="UP000325577">
    <property type="component" value="Linkage Group LG9"/>
</dbReference>
<dbReference type="Pfam" id="PF04759">
    <property type="entry name" value="DUF617"/>
    <property type="match status" value="1"/>
</dbReference>
<proteinExistence type="predicted"/>
<dbReference type="PANTHER" id="PTHR31276">
    <property type="match status" value="1"/>
</dbReference>
<dbReference type="PANTHER" id="PTHR31276:SF15">
    <property type="entry name" value="PROTEIN MIZU-KUSSEI 1"/>
    <property type="match status" value="1"/>
</dbReference>
<dbReference type="EMBL" id="CM018052">
    <property type="protein sequence ID" value="KAA8514759.1"/>
    <property type="molecule type" value="Genomic_DNA"/>
</dbReference>
<dbReference type="OrthoDB" id="772271at2759"/>
<gene>
    <name evidence="1" type="ORF">F0562_017938</name>
</gene>
<accession>A0A5J4Z9Z4</accession>
<name>A0A5J4Z9Z4_9ASTE</name>
<sequence length="209" mass="23437">MDTATSVDCAREVRFRRSFRSLVECMVPCCGFQPSNSLFGDTDSTLASSVTGTFFGYRKGRVSFYLQDHTRSSPFMLLAFAVPTAYLAREMQHDLFRIALVVEGDGDCHRHRRRHRSSSNYCLLFDVPVWSMYCNGKKVGFAIRRQMTVSDVTVLKLMQSVSVGAGVLPVTPKSDDGDLMSLCGFITPLSLLFSSYDDPKVTWDMFALC</sequence>
<dbReference type="NCBIfam" id="TIGR01570">
    <property type="entry name" value="A_thal_3588"/>
    <property type="match status" value="1"/>
</dbReference>
<keyword evidence="2" id="KW-1185">Reference proteome</keyword>
<dbReference type="InterPro" id="IPR006460">
    <property type="entry name" value="MIZ1-like_pln"/>
</dbReference>
<protein>
    <submittedName>
        <fullName evidence="1">Uncharacterized protein</fullName>
    </submittedName>
</protein>
<evidence type="ECO:0000313" key="2">
    <source>
        <dbReference type="Proteomes" id="UP000325577"/>
    </source>
</evidence>
<dbReference type="GO" id="GO:0010274">
    <property type="term" value="P:hydrotropism"/>
    <property type="evidence" value="ECO:0007669"/>
    <property type="project" value="InterPro"/>
</dbReference>
<organism evidence="1 2">
    <name type="scientific">Nyssa sinensis</name>
    <dbReference type="NCBI Taxonomy" id="561372"/>
    <lineage>
        <taxon>Eukaryota</taxon>
        <taxon>Viridiplantae</taxon>
        <taxon>Streptophyta</taxon>
        <taxon>Embryophyta</taxon>
        <taxon>Tracheophyta</taxon>
        <taxon>Spermatophyta</taxon>
        <taxon>Magnoliopsida</taxon>
        <taxon>eudicotyledons</taxon>
        <taxon>Gunneridae</taxon>
        <taxon>Pentapetalae</taxon>
        <taxon>asterids</taxon>
        <taxon>Cornales</taxon>
        <taxon>Nyssaceae</taxon>
        <taxon>Nyssa</taxon>
    </lineage>
</organism>
<reference evidence="1 2" key="1">
    <citation type="submission" date="2019-09" db="EMBL/GenBank/DDBJ databases">
        <title>A chromosome-level genome assembly of the Chinese tupelo Nyssa sinensis.</title>
        <authorList>
            <person name="Yang X."/>
            <person name="Kang M."/>
            <person name="Yang Y."/>
            <person name="Xiong H."/>
            <person name="Wang M."/>
            <person name="Zhang Z."/>
            <person name="Wang Z."/>
            <person name="Wu H."/>
            <person name="Ma T."/>
            <person name="Liu J."/>
            <person name="Xi Z."/>
        </authorList>
    </citation>
    <scope>NUCLEOTIDE SEQUENCE [LARGE SCALE GENOMIC DNA]</scope>
    <source>
        <strain evidence="1">J267</strain>
        <tissue evidence="1">Leaf</tissue>
    </source>
</reference>
<dbReference type="AlphaFoldDB" id="A0A5J4Z9Z4"/>
<evidence type="ECO:0000313" key="1">
    <source>
        <dbReference type="EMBL" id="KAA8514759.1"/>
    </source>
</evidence>